<dbReference type="InterPro" id="IPR036097">
    <property type="entry name" value="HisK_dim/P_sf"/>
</dbReference>
<evidence type="ECO:0000256" key="10">
    <source>
        <dbReference type="ARBA" id="ARBA00022840"/>
    </source>
</evidence>
<evidence type="ECO:0000256" key="4">
    <source>
        <dbReference type="ARBA" id="ARBA00022475"/>
    </source>
</evidence>
<dbReference type="InterPro" id="IPR003594">
    <property type="entry name" value="HATPase_dom"/>
</dbReference>
<evidence type="ECO:0000256" key="9">
    <source>
        <dbReference type="ARBA" id="ARBA00022777"/>
    </source>
</evidence>
<dbReference type="Gene3D" id="1.10.287.130">
    <property type="match status" value="1"/>
</dbReference>
<keyword evidence="5" id="KW-0597">Phosphoprotein</keyword>
<dbReference type="Gene3D" id="3.30.565.10">
    <property type="entry name" value="Histidine kinase-like ATPase, C-terminal domain"/>
    <property type="match status" value="1"/>
</dbReference>
<dbReference type="EMBL" id="LR215729">
    <property type="protein sequence ID" value="VEV98087.1"/>
    <property type="molecule type" value="Genomic_DNA"/>
</dbReference>
<evidence type="ECO:0000256" key="13">
    <source>
        <dbReference type="SAM" id="Phobius"/>
    </source>
</evidence>
<dbReference type="STRING" id="437900.GCA_001940335_02380"/>
<dbReference type="GO" id="GO:0005886">
    <property type="term" value="C:plasma membrane"/>
    <property type="evidence" value="ECO:0007669"/>
    <property type="project" value="UniProtKB-SubCell"/>
</dbReference>
<evidence type="ECO:0000256" key="12">
    <source>
        <dbReference type="ARBA" id="ARBA00023012"/>
    </source>
</evidence>
<dbReference type="PANTHER" id="PTHR43065:SF10">
    <property type="entry name" value="PEROXIDE STRESS-ACTIVATED HISTIDINE KINASE MAK3"/>
    <property type="match status" value="1"/>
</dbReference>
<keyword evidence="6" id="KW-0808">Transferase</keyword>
<keyword evidence="11 13" id="KW-1133">Transmembrane helix</keyword>
<evidence type="ECO:0000256" key="6">
    <source>
        <dbReference type="ARBA" id="ARBA00022679"/>
    </source>
</evidence>
<dbReference type="Pfam" id="PF00512">
    <property type="entry name" value="HisKA"/>
    <property type="match status" value="1"/>
</dbReference>
<keyword evidence="4" id="KW-1003">Cell membrane</keyword>
<dbReference type="AlphaFoldDB" id="A0A1I7CX46"/>
<dbReference type="InterPro" id="IPR029151">
    <property type="entry name" value="Sensor-like_sf"/>
</dbReference>
<dbReference type="Pfam" id="PF02518">
    <property type="entry name" value="HATPase_c"/>
    <property type="match status" value="1"/>
</dbReference>
<dbReference type="InterPro" id="IPR005467">
    <property type="entry name" value="His_kinase_dom"/>
</dbReference>
<dbReference type="EC" id="2.7.13.3" evidence="3"/>
<evidence type="ECO:0000256" key="2">
    <source>
        <dbReference type="ARBA" id="ARBA00004651"/>
    </source>
</evidence>
<dbReference type="SMART" id="SM00388">
    <property type="entry name" value="HisKA"/>
    <property type="match status" value="1"/>
</dbReference>
<dbReference type="InterPro" id="IPR004358">
    <property type="entry name" value="Sig_transdc_His_kin-like_C"/>
</dbReference>
<dbReference type="InterPro" id="IPR036890">
    <property type="entry name" value="HATPase_C_sf"/>
</dbReference>
<keyword evidence="10" id="KW-0067">ATP-binding</keyword>
<keyword evidence="8" id="KW-0547">Nucleotide-binding</keyword>
<dbReference type="SMART" id="SM00387">
    <property type="entry name" value="HATPase_c"/>
    <property type="match status" value="1"/>
</dbReference>
<evidence type="ECO:0000256" key="5">
    <source>
        <dbReference type="ARBA" id="ARBA00022553"/>
    </source>
</evidence>
<dbReference type="GO" id="GO:0005524">
    <property type="term" value="F:ATP binding"/>
    <property type="evidence" value="ECO:0007669"/>
    <property type="project" value="UniProtKB-KW"/>
</dbReference>
<evidence type="ECO:0000256" key="7">
    <source>
        <dbReference type="ARBA" id="ARBA00022692"/>
    </source>
</evidence>
<reference evidence="14" key="1">
    <citation type="submission" date="2019-02" db="EMBL/GenBank/DDBJ databases">
        <authorList>
            <consortium name="Genoscope - CEA"/>
            <person name="William W."/>
        </authorList>
    </citation>
    <scope>NUCLEOTIDE SEQUENCE [LARGE SCALE GENOMIC DNA]</scope>
    <source>
        <strain evidence="14">YSy11</strain>
    </source>
</reference>
<dbReference type="CDD" id="cd00082">
    <property type="entry name" value="HisKA"/>
    <property type="match status" value="1"/>
</dbReference>
<gene>
    <name evidence="14" type="ORF">PMYSY11_3043</name>
</gene>
<keyword evidence="9 14" id="KW-0418">Kinase</keyword>
<comment type="subcellular location">
    <subcellularLocation>
        <location evidence="2">Cell membrane</location>
        <topology evidence="2">Multi-pass membrane protein</topology>
    </subcellularLocation>
</comment>
<dbReference type="GO" id="GO:0000155">
    <property type="term" value="F:phosphorelay sensor kinase activity"/>
    <property type="evidence" value="ECO:0007669"/>
    <property type="project" value="InterPro"/>
</dbReference>
<dbReference type="SUPFAM" id="SSF55874">
    <property type="entry name" value="ATPase domain of HSP90 chaperone/DNA topoisomerase II/histidine kinase"/>
    <property type="match status" value="1"/>
</dbReference>
<dbReference type="PANTHER" id="PTHR43065">
    <property type="entry name" value="SENSOR HISTIDINE KINASE"/>
    <property type="match status" value="1"/>
</dbReference>
<dbReference type="PROSITE" id="PS50109">
    <property type="entry name" value="HIS_KIN"/>
    <property type="match status" value="1"/>
</dbReference>
<dbReference type="RefSeq" id="WP_090513299.1">
    <property type="nucleotide sequence ID" value="NZ_FPBC01000009.1"/>
</dbReference>
<feature type="transmembrane region" description="Helical" evidence="13">
    <location>
        <begin position="28"/>
        <end position="53"/>
    </location>
</feature>
<evidence type="ECO:0000256" key="11">
    <source>
        <dbReference type="ARBA" id="ARBA00022989"/>
    </source>
</evidence>
<sequence length="490" mass="54381">MCVAFDLSKLTPWRDEKLSSRSFNLLRWFSLISLVIVGTVAVGLGIISTQFVVKESIERDAMLTAQFIRAIGATEIRHHGLGNMVMSEVIDPRNDKNYSQAVAEKRQRARSEFFDHIANLPDALLANIYAADHVVIWSSNPSLIGQTIINQDLDKAFATRESVVSSYNHADESHAEQQFPHAPQELFIENYVPMLDHNGSVVTMVEVYKEPQDLIARLQRGYRVIWISTAIGGALIYFGLFWIVRRAAILLDSQRQQLVSNESFVALGEMSSALAHSLRNPLATIRSSAELAQEMYDGKPPKNLADIIGQVDRMSNWVRDLLISSRPLSGEIEVVDPAAVLKDCLSSFELQLRQANIQAEITIDSSAFVVSHRMMLRQVLNSLISNAIEAMLKGGVLRAKVEVVELGRRLTLTVSDSGKGMSRQQELMAFKPFYTTKQGGLGVGLVMAKRIMERFGGKISLSSKEQHGTTVVLDFKVASQGQQHRAAEAA</sequence>
<evidence type="ECO:0000256" key="1">
    <source>
        <dbReference type="ARBA" id="ARBA00000085"/>
    </source>
</evidence>
<accession>A0A1I7CX46</accession>
<organism evidence="14">
    <name type="scientific">Pseudomonas marincola</name>
    <dbReference type="NCBI Taxonomy" id="437900"/>
    <lineage>
        <taxon>Bacteria</taxon>
        <taxon>Pseudomonadati</taxon>
        <taxon>Pseudomonadota</taxon>
        <taxon>Gammaproteobacteria</taxon>
        <taxon>Pseudomonadales</taxon>
        <taxon>Pseudomonadaceae</taxon>
        <taxon>Pseudomonas</taxon>
    </lineage>
</organism>
<keyword evidence="7 13" id="KW-0812">Transmembrane</keyword>
<feature type="transmembrane region" description="Helical" evidence="13">
    <location>
        <begin position="224"/>
        <end position="244"/>
    </location>
</feature>
<name>A0A1I7CX46_9PSED</name>
<evidence type="ECO:0000256" key="8">
    <source>
        <dbReference type="ARBA" id="ARBA00022741"/>
    </source>
</evidence>
<dbReference type="InterPro" id="IPR003661">
    <property type="entry name" value="HisK_dim/P_dom"/>
</dbReference>
<evidence type="ECO:0000313" key="14">
    <source>
        <dbReference type="EMBL" id="VEV98087.1"/>
    </source>
</evidence>
<keyword evidence="12" id="KW-0902">Two-component regulatory system</keyword>
<dbReference type="PRINTS" id="PR00344">
    <property type="entry name" value="BCTRLSENSOR"/>
</dbReference>
<dbReference type="SUPFAM" id="SSF103190">
    <property type="entry name" value="Sensory domain-like"/>
    <property type="match status" value="1"/>
</dbReference>
<proteinExistence type="predicted"/>
<evidence type="ECO:0000256" key="3">
    <source>
        <dbReference type="ARBA" id="ARBA00012438"/>
    </source>
</evidence>
<keyword evidence="13" id="KW-0472">Membrane</keyword>
<dbReference type="SUPFAM" id="SSF47384">
    <property type="entry name" value="Homodimeric domain of signal transducing histidine kinase"/>
    <property type="match status" value="1"/>
</dbReference>
<protein>
    <recommendedName>
        <fullName evidence="3">histidine kinase</fullName>
        <ecNumber evidence="3">2.7.13.3</ecNumber>
    </recommendedName>
</protein>
<comment type="catalytic activity">
    <reaction evidence="1">
        <text>ATP + protein L-histidine = ADP + protein N-phospho-L-histidine.</text>
        <dbReference type="EC" id="2.7.13.3"/>
    </reaction>
</comment>